<reference evidence="1" key="1">
    <citation type="submission" date="2022-08" db="EMBL/GenBank/DDBJ databases">
        <authorList>
            <person name="Kallberg Y."/>
            <person name="Tangrot J."/>
            <person name="Rosling A."/>
        </authorList>
    </citation>
    <scope>NUCLEOTIDE SEQUENCE</scope>
    <source>
        <strain evidence="1">Wild A</strain>
    </source>
</reference>
<comment type="caution">
    <text evidence="1">The sequence shown here is derived from an EMBL/GenBank/DDBJ whole genome shotgun (WGS) entry which is preliminary data.</text>
</comment>
<proteinExistence type="predicted"/>
<organism evidence="1 2">
    <name type="scientific">Funneliformis geosporum</name>
    <dbReference type="NCBI Taxonomy" id="1117311"/>
    <lineage>
        <taxon>Eukaryota</taxon>
        <taxon>Fungi</taxon>
        <taxon>Fungi incertae sedis</taxon>
        <taxon>Mucoromycota</taxon>
        <taxon>Glomeromycotina</taxon>
        <taxon>Glomeromycetes</taxon>
        <taxon>Glomerales</taxon>
        <taxon>Glomeraceae</taxon>
        <taxon>Funneliformis</taxon>
    </lineage>
</organism>
<protein>
    <submittedName>
        <fullName evidence="1">10479_t:CDS:1</fullName>
    </submittedName>
</protein>
<sequence>MIKYIRQRYLNYQSNQNLVINSALDRKRKIILDHILITLPDSSTRLLIEPDTVKSAAINHFQNLAVLNNYYESKVIPEEWQHQYASKENINHFIFDTLMNSLSKDEWTNILHNLPNGKASDHLEF</sequence>
<keyword evidence="2" id="KW-1185">Reference proteome</keyword>
<gene>
    <name evidence="1" type="ORF">FWILDA_LOCUS9598</name>
</gene>
<dbReference type="Proteomes" id="UP001153678">
    <property type="component" value="Unassembled WGS sequence"/>
</dbReference>
<evidence type="ECO:0000313" key="2">
    <source>
        <dbReference type="Proteomes" id="UP001153678"/>
    </source>
</evidence>
<dbReference type="AlphaFoldDB" id="A0A9W4SVC2"/>
<evidence type="ECO:0000313" key="1">
    <source>
        <dbReference type="EMBL" id="CAI2180471.1"/>
    </source>
</evidence>
<dbReference type="OrthoDB" id="2335561at2759"/>
<name>A0A9W4SVC2_9GLOM</name>
<dbReference type="EMBL" id="CAMKVN010002296">
    <property type="protein sequence ID" value="CAI2180471.1"/>
    <property type="molecule type" value="Genomic_DNA"/>
</dbReference>
<accession>A0A9W4SVC2</accession>